<keyword evidence="1" id="KW-0472">Membrane</keyword>
<feature type="transmembrane region" description="Helical" evidence="1">
    <location>
        <begin position="617"/>
        <end position="644"/>
    </location>
</feature>
<name>A0AAD6WQZ5_9AGAR</name>
<reference evidence="2" key="1">
    <citation type="submission" date="2023-03" db="EMBL/GenBank/DDBJ databases">
        <title>Massive genome expansion in bonnet fungi (Mycena s.s.) driven by repeated elements and novel gene families across ecological guilds.</title>
        <authorList>
            <consortium name="Lawrence Berkeley National Laboratory"/>
            <person name="Harder C.B."/>
            <person name="Miyauchi S."/>
            <person name="Viragh M."/>
            <person name="Kuo A."/>
            <person name="Thoen E."/>
            <person name="Andreopoulos B."/>
            <person name="Lu D."/>
            <person name="Skrede I."/>
            <person name="Drula E."/>
            <person name="Henrissat B."/>
            <person name="Morin E."/>
            <person name="Kohler A."/>
            <person name="Barry K."/>
            <person name="LaButti K."/>
            <person name="Morin E."/>
            <person name="Salamov A."/>
            <person name="Lipzen A."/>
            <person name="Mereny Z."/>
            <person name="Hegedus B."/>
            <person name="Baldrian P."/>
            <person name="Stursova M."/>
            <person name="Weitz H."/>
            <person name="Taylor A."/>
            <person name="Grigoriev I.V."/>
            <person name="Nagy L.G."/>
            <person name="Martin F."/>
            <person name="Kauserud H."/>
        </authorList>
    </citation>
    <scope>NUCLEOTIDE SEQUENCE</scope>
    <source>
        <strain evidence="2">CBHHK200</strain>
    </source>
</reference>
<feature type="transmembrane region" description="Helical" evidence="1">
    <location>
        <begin position="12"/>
        <end position="36"/>
    </location>
</feature>
<gene>
    <name evidence="2" type="ORF">C8F04DRAFT_1195074</name>
</gene>
<accession>A0AAD6WQZ5</accession>
<protein>
    <submittedName>
        <fullName evidence="2">Uncharacterized protein</fullName>
    </submittedName>
</protein>
<dbReference type="Proteomes" id="UP001218188">
    <property type="component" value="Unassembled WGS sequence"/>
</dbReference>
<proteinExistence type="predicted"/>
<sequence length="720" mass="77320">MLLTDSLSVGQLTFILRLVIQVLNYGGLFILGLIIASNAPRVAPLGTHDVLNRIVGIITSTKESLRWCAEYVLGQSGGSPYPSSLLVAVILSTVYVGFAALSDVAFLGFHTCTTPFADYYDFPSSIGTDRAAMEAVVANLVDGTDPASVKVSRCDSSTLHDFGSDMYGVPLMEYICDNWTNSTLVDRSFYQNLNFTDTAVLMNAQLRTLNLTNSSSDFYLNTFAVGVGNTRTRLPTIQRGIFVEPHATGARAVLGVPNLPPDKSIVIDKTMLMEVDMGCMELGLFTQMNLDTDEGFDTFATDWKNNYTGPEVLQPIVQKYSAVVRDLVRPLFNESSRDENGFLYAAQADNFTSLTPLGGSVGATAQISTFLLPPSMFDIQLNMTMNCTADVYGALNITLLEKSAGFDTDPQCGMFGVTGSFAQDGVPYAGMSRFFCATATQVNMASATITTDALGTISATHTRLPSDLHYVAASWWKIVTMNGTNFWINYTPFERFVLSSSAASHQTNHYIAQYGSDSSGERSYGGPGAAGSFVSRLGSYVMNWNPGFADDTGMSILEDGTNYIDFNASIVPAWGGKLAGALIRNSLAYNGFAAQQGPQTLVSSTGGRPAVCYDLRYGAAVMPLFIAAAVAILWSAFILTTTAFKGSGPVKRSYGGVEPLRVTLCPKWALNDATLAWQNVPEPHLEAVEDGDAAYSGCEAGSAASYLSKGPEIEDQYVDG</sequence>
<keyword evidence="1" id="KW-1133">Transmembrane helix</keyword>
<evidence type="ECO:0000313" key="2">
    <source>
        <dbReference type="EMBL" id="KAJ7021845.1"/>
    </source>
</evidence>
<keyword evidence="3" id="KW-1185">Reference proteome</keyword>
<evidence type="ECO:0000256" key="1">
    <source>
        <dbReference type="SAM" id="Phobius"/>
    </source>
</evidence>
<feature type="transmembrane region" description="Helical" evidence="1">
    <location>
        <begin position="85"/>
        <end position="109"/>
    </location>
</feature>
<keyword evidence="1" id="KW-0812">Transmembrane</keyword>
<evidence type="ECO:0000313" key="3">
    <source>
        <dbReference type="Proteomes" id="UP001218188"/>
    </source>
</evidence>
<organism evidence="2 3">
    <name type="scientific">Mycena alexandri</name>
    <dbReference type="NCBI Taxonomy" id="1745969"/>
    <lineage>
        <taxon>Eukaryota</taxon>
        <taxon>Fungi</taxon>
        <taxon>Dikarya</taxon>
        <taxon>Basidiomycota</taxon>
        <taxon>Agaricomycotina</taxon>
        <taxon>Agaricomycetes</taxon>
        <taxon>Agaricomycetidae</taxon>
        <taxon>Agaricales</taxon>
        <taxon>Marasmiineae</taxon>
        <taxon>Mycenaceae</taxon>
        <taxon>Mycena</taxon>
    </lineage>
</organism>
<dbReference type="AlphaFoldDB" id="A0AAD6WQZ5"/>
<dbReference type="EMBL" id="JARJCM010000222">
    <property type="protein sequence ID" value="KAJ7021845.1"/>
    <property type="molecule type" value="Genomic_DNA"/>
</dbReference>
<comment type="caution">
    <text evidence="2">The sequence shown here is derived from an EMBL/GenBank/DDBJ whole genome shotgun (WGS) entry which is preliminary data.</text>
</comment>